<dbReference type="SUPFAM" id="SSF54171">
    <property type="entry name" value="DNA-binding domain"/>
    <property type="match status" value="1"/>
</dbReference>
<dbReference type="EMBL" id="JWZX01002613">
    <property type="protein sequence ID" value="KOO28151.1"/>
    <property type="molecule type" value="Genomic_DNA"/>
</dbReference>
<dbReference type="OrthoDB" id="1931494at2759"/>
<gene>
    <name evidence="1" type="ORF">Ctob_009740</name>
</gene>
<comment type="caution">
    <text evidence="1">The sequence shown here is derived from an EMBL/GenBank/DDBJ whole genome shotgun (WGS) entry which is preliminary data.</text>
</comment>
<protein>
    <recommendedName>
        <fullName evidence="3">AP2/ERF domain-containing protein</fullName>
    </recommendedName>
</protein>
<dbReference type="AlphaFoldDB" id="A0A0M0JNI7"/>
<dbReference type="Gene3D" id="3.30.730.10">
    <property type="entry name" value="AP2/ERF domain"/>
    <property type="match status" value="1"/>
</dbReference>
<feature type="non-terminal residue" evidence="1">
    <location>
        <position position="329"/>
    </location>
</feature>
<name>A0A0M0JNI7_9EUKA</name>
<evidence type="ECO:0000313" key="1">
    <source>
        <dbReference type="EMBL" id="KOO28151.1"/>
    </source>
</evidence>
<organism evidence="1 2">
    <name type="scientific">Chrysochromulina tobinii</name>
    <dbReference type="NCBI Taxonomy" id="1460289"/>
    <lineage>
        <taxon>Eukaryota</taxon>
        <taxon>Haptista</taxon>
        <taxon>Haptophyta</taxon>
        <taxon>Prymnesiophyceae</taxon>
        <taxon>Prymnesiales</taxon>
        <taxon>Chrysochromulinaceae</taxon>
        <taxon>Chrysochromulina</taxon>
    </lineage>
</organism>
<dbReference type="InterPro" id="IPR036955">
    <property type="entry name" value="AP2/ERF_dom_sf"/>
</dbReference>
<dbReference type="Proteomes" id="UP000037460">
    <property type="component" value="Unassembled WGS sequence"/>
</dbReference>
<accession>A0A0M0JNI7</accession>
<evidence type="ECO:0000313" key="2">
    <source>
        <dbReference type="Proteomes" id="UP000037460"/>
    </source>
</evidence>
<evidence type="ECO:0008006" key="3">
    <source>
        <dbReference type="Google" id="ProtNLM"/>
    </source>
</evidence>
<dbReference type="GO" id="GO:0003677">
    <property type="term" value="F:DNA binding"/>
    <property type="evidence" value="ECO:0007669"/>
    <property type="project" value="InterPro"/>
</dbReference>
<sequence length="329" mass="34727">MASTRGRSTRMASSHHLGTFATPEEAALCYARHIGSERAKAGALEAMSEAPQPLSADEARAAAAAEGLELVPSSSNETGFKGVHKGWRSLSYVAKIYEDGKMRHLGTFATPEEAALRYARHIGAERAAAEAAQARGEGPQPLTADEARAAAAAEGLELGKGPPQITTAEEILAATAAEGLELVPSSTNETGFKNVWKNDDGKYASHVRENGKLHYLGIFATPEEAALCYARHIGAERAAAEAAAARGEGPQSLTADEARAAAAAEGLELVPSSSNETGFRGVFKNGGRYQARIMDKCKARHLGSFATPEEASLILSRYIRDLVDGWLIP</sequence>
<keyword evidence="2" id="KW-1185">Reference proteome</keyword>
<dbReference type="GO" id="GO:0003700">
    <property type="term" value="F:DNA-binding transcription factor activity"/>
    <property type="evidence" value="ECO:0007669"/>
    <property type="project" value="InterPro"/>
</dbReference>
<dbReference type="PANTHER" id="PTHR31677">
    <property type="entry name" value="AP2 DOMAIN CLASS TRANSCRIPTION FACTOR"/>
    <property type="match status" value="1"/>
</dbReference>
<proteinExistence type="predicted"/>
<reference evidence="2" key="1">
    <citation type="journal article" date="2015" name="PLoS Genet.">
        <title>Genome Sequence and Transcriptome Analyses of Chrysochromulina tobin: Metabolic Tools for Enhanced Algal Fitness in the Prominent Order Prymnesiales (Haptophyceae).</title>
        <authorList>
            <person name="Hovde B.T."/>
            <person name="Deodato C.R."/>
            <person name="Hunsperger H.M."/>
            <person name="Ryken S.A."/>
            <person name="Yost W."/>
            <person name="Jha R.K."/>
            <person name="Patterson J."/>
            <person name="Monnat R.J. Jr."/>
            <person name="Barlow S.B."/>
            <person name="Starkenburg S.R."/>
            <person name="Cattolico R.A."/>
        </authorList>
    </citation>
    <scope>NUCLEOTIDE SEQUENCE</scope>
    <source>
        <strain evidence="2">CCMP291</strain>
    </source>
</reference>
<dbReference type="PANTHER" id="PTHR31677:SF202">
    <property type="entry name" value="ETHYLENE-RESPONSIVE TRANSCRIPTION FACTOR 12"/>
    <property type="match status" value="1"/>
</dbReference>
<dbReference type="InterPro" id="IPR016177">
    <property type="entry name" value="DNA-bd_dom_sf"/>
</dbReference>